<accession>U1ND27</accession>
<reference evidence="1 2" key="1">
    <citation type="journal article" date="2013" name="PLoS ONE">
        <title>Assembly-driven community genomics of a hypersaline microbial ecosystem.</title>
        <authorList>
            <person name="Podell S."/>
            <person name="Ugalde J.A."/>
            <person name="Narasingarao P."/>
            <person name="Banfield J.F."/>
            <person name="Heidelberg K.B."/>
            <person name="Allen E.E."/>
        </authorList>
    </citation>
    <scope>NUCLEOTIDE SEQUENCE [LARGE SCALE GENOMIC DNA]</scope>
    <source>
        <strain evidence="2">J07HQW2</strain>
    </source>
</reference>
<dbReference type="STRING" id="1238425.J07HQW2_01044"/>
<dbReference type="EMBL" id="KE356561">
    <property type="protein sequence ID" value="ERG94608.1"/>
    <property type="molecule type" value="Genomic_DNA"/>
</dbReference>
<organism evidence="1 2">
    <name type="scientific">Haloquadratum walsbyi J07HQW2</name>
    <dbReference type="NCBI Taxonomy" id="1238425"/>
    <lineage>
        <taxon>Archaea</taxon>
        <taxon>Methanobacteriati</taxon>
        <taxon>Methanobacteriota</taxon>
        <taxon>Stenosarchaea group</taxon>
        <taxon>Halobacteria</taxon>
        <taxon>Halobacteriales</taxon>
        <taxon>Haloferacaceae</taxon>
        <taxon>Haloquadratum</taxon>
    </lineage>
</organism>
<sequence>MNIEWIGAEAKPQPSRQYPIIHSDDIFTHRLCSCTVVCRQHQLSATITAQKDMTICFNVRENERRADEIGYCVSDEHNTNQCDSHLQLQPAQSRNRPDLGLTLALIHNQGDNHREIIA</sequence>
<dbReference type="HOGENOM" id="CLU_2067758_0_0_2"/>
<evidence type="ECO:0000313" key="2">
    <source>
        <dbReference type="Proteomes" id="UP000030710"/>
    </source>
</evidence>
<dbReference type="AlphaFoldDB" id="U1ND27"/>
<name>U1ND27_9EURY</name>
<gene>
    <name evidence="1" type="ORF">J07HQW2_01044</name>
</gene>
<protein>
    <submittedName>
        <fullName evidence="1">Uncharacterized protein</fullName>
    </submittedName>
</protein>
<dbReference type="Proteomes" id="UP000030710">
    <property type="component" value="Unassembled WGS sequence"/>
</dbReference>
<evidence type="ECO:0000313" key="1">
    <source>
        <dbReference type="EMBL" id="ERG94608.1"/>
    </source>
</evidence>
<proteinExistence type="predicted"/>